<dbReference type="PANTHER" id="PTHR48007">
    <property type="entry name" value="LEUCINE-RICH REPEAT RECEPTOR-LIKE PROTEIN KINASE PXC1"/>
    <property type="match status" value="1"/>
</dbReference>
<dbReference type="GO" id="GO:0004672">
    <property type="term" value="F:protein kinase activity"/>
    <property type="evidence" value="ECO:0007669"/>
    <property type="project" value="InterPro"/>
</dbReference>
<dbReference type="PROSITE" id="PS50011">
    <property type="entry name" value="PROTEIN_KINASE_DOM"/>
    <property type="match status" value="1"/>
</dbReference>
<proteinExistence type="predicted"/>
<reference evidence="3 4" key="1">
    <citation type="submission" date="2020-07" db="EMBL/GenBank/DDBJ databases">
        <title>Spirosoma foliorum sp. nov., isolated from the leaves on the Nejang mountain Korea, Republic of.</title>
        <authorList>
            <person name="Ho H."/>
            <person name="Lee Y.-J."/>
            <person name="Nurcahyanto D.-A."/>
            <person name="Kim S.-G."/>
        </authorList>
    </citation>
    <scope>NUCLEOTIDE SEQUENCE [LARGE SCALE GENOMIC DNA]</scope>
    <source>
        <strain evidence="3 4">PL0136</strain>
    </source>
</reference>
<keyword evidence="1" id="KW-0175">Coiled coil</keyword>
<accession>A0A7G5H6F4</accession>
<feature type="coiled-coil region" evidence="1">
    <location>
        <begin position="500"/>
        <end position="535"/>
    </location>
</feature>
<dbReference type="InterPro" id="IPR011009">
    <property type="entry name" value="Kinase-like_dom_sf"/>
</dbReference>
<feature type="domain" description="Protein kinase" evidence="2">
    <location>
        <begin position="41"/>
        <end position="349"/>
    </location>
</feature>
<organism evidence="3 4">
    <name type="scientific">Spirosoma foliorum</name>
    <dbReference type="NCBI Taxonomy" id="2710596"/>
    <lineage>
        <taxon>Bacteria</taxon>
        <taxon>Pseudomonadati</taxon>
        <taxon>Bacteroidota</taxon>
        <taxon>Cytophagia</taxon>
        <taxon>Cytophagales</taxon>
        <taxon>Cytophagaceae</taxon>
        <taxon>Spirosoma</taxon>
    </lineage>
</organism>
<dbReference type="Proteomes" id="UP000515369">
    <property type="component" value="Chromosome"/>
</dbReference>
<keyword evidence="3" id="KW-0418">Kinase</keyword>
<dbReference type="InterPro" id="IPR046959">
    <property type="entry name" value="PRK1-6/SRF4-like"/>
</dbReference>
<dbReference type="EMBL" id="CP059732">
    <property type="protein sequence ID" value="QMW06696.1"/>
    <property type="molecule type" value="Genomic_DNA"/>
</dbReference>
<dbReference type="RefSeq" id="WP_182464092.1">
    <property type="nucleotide sequence ID" value="NZ_CP059732.1"/>
</dbReference>
<keyword evidence="4" id="KW-1185">Reference proteome</keyword>
<evidence type="ECO:0000259" key="2">
    <source>
        <dbReference type="PROSITE" id="PS50011"/>
    </source>
</evidence>
<dbReference type="Pfam" id="PF00069">
    <property type="entry name" value="Pkinase"/>
    <property type="match status" value="1"/>
</dbReference>
<evidence type="ECO:0000256" key="1">
    <source>
        <dbReference type="SAM" id="Coils"/>
    </source>
</evidence>
<dbReference type="KEGG" id="sfol:H3H32_18290"/>
<sequence>MKHINFLGTSVEMPLHFNAMLKFSEKDKTNLPWLSRNSRYYGVEKEIGKGGRAIAYKGFVCDELGERLAGVKKNVVLKIPNLKLGDDSDKNKEYLSRQSREGGREWKLTRERLDGCKYANPIFDFTKIQMSYYDDIVDIPITVQFFLDDAKSLDNYLLDTKQRAEPYKSRQGDPVDNWNGMSDPAKWLELAIGLATGLADIHQRRVVHADIWPPNIFIKVDNEGKPFPIFIDFGEAFSIEPTGIPRSQRDHAYRAPERKDAQSIVTQMADVYSFGKLMLHLCIGEEPILSSDDSGHLRREKIRNKFIERNPNLLESNPFILDIICKCVSLDPIDRPNMNEVLKALKSYVRLNLDLTATPEKIPDINNRLLSIAKTWRGITRELADREMSVIPFLEELVEHRIHDIEDLVKGLANDVVNLSDTREKLIVDLLILFQRLGYGDRFISLTHPRMWQGSALGLDGRYFSATQSATVRGASIQRVFLFSIQELGHEWTSKWIDNLRKLEKNEKHLVRRLANILEVEKNKYLAAIQQADAQKLPENLQKESRERLALVIKSYVMANQTMCRDKFDKADHFSSSAECEGLFLGILPVSTLKVVNEYKSSHPASIFYYSKAAEQDKYLLMMTVCLARNSFISTEVSTDIAYLSSKPELRGIMVFKSVFGVPEDRIKKLEQVLKNSVSVGKWINKLYGTLPK</sequence>
<dbReference type="SUPFAM" id="SSF56112">
    <property type="entry name" value="Protein kinase-like (PK-like)"/>
    <property type="match status" value="1"/>
</dbReference>
<dbReference type="PANTHER" id="PTHR48007:SF4">
    <property type="entry name" value="LEUCINE-RICH REPEAT RECEPTOR-LIKE PROTEIN KINASE PXC1"/>
    <property type="match status" value="1"/>
</dbReference>
<evidence type="ECO:0000313" key="3">
    <source>
        <dbReference type="EMBL" id="QMW06696.1"/>
    </source>
</evidence>
<dbReference type="GO" id="GO:0005524">
    <property type="term" value="F:ATP binding"/>
    <property type="evidence" value="ECO:0007669"/>
    <property type="project" value="InterPro"/>
</dbReference>
<evidence type="ECO:0000313" key="4">
    <source>
        <dbReference type="Proteomes" id="UP000515369"/>
    </source>
</evidence>
<name>A0A7G5H6F4_9BACT</name>
<protein>
    <submittedName>
        <fullName evidence="3">Protein kinase</fullName>
    </submittedName>
</protein>
<dbReference type="InterPro" id="IPR000719">
    <property type="entry name" value="Prot_kinase_dom"/>
</dbReference>
<keyword evidence="3" id="KW-0808">Transferase</keyword>
<dbReference type="Gene3D" id="1.10.510.10">
    <property type="entry name" value="Transferase(Phosphotransferase) domain 1"/>
    <property type="match status" value="1"/>
</dbReference>
<dbReference type="SMART" id="SM00220">
    <property type="entry name" value="S_TKc"/>
    <property type="match status" value="1"/>
</dbReference>
<gene>
    <name evidence="3" type="ORF">H3H32_18290</name>
</gene>
<dbReference type="AlphaFoldDB" id="A0A7G5H6F4"/>